<evidence type="ECO:0000256" key="6">
    <source>
        <dbReference type="ARBA" id="ARBA00023136"/>
    </source>
</evidence>
<accession>A0ABP6FWD4</accession>
<sequence length="190" mass="19010">MMAWLLLAAAIAVEVVSSSALKLAASGGGAAGPIFTLVALGGVVTSYGLMAWALRLQMEISMAYTIWSGVGTAAIAIIGAAVFHESMNVPKLVALILIIAGVALLQTTARADAATAQSGSADAASTLALVTALRELGHALSALPEPAAMPGSVASSSRGSYAAAPARPAATRPGSWPWPVPQSFPDDCVL</sequence>
<evidence type="ECO:0000256" key="5">
    <source>
        <dbReference type="ARBA" id="ARBA00022989"/>
    </source>
</evidence>
<keyword evidence="4 7" id="KW-0812">Transmembrane</keyword>
<keyword evidence="5 8" id="KW-1133">Transmembrane helix</keyword>
<evidence type="ECO:0000256" key="3">
    <source>
        <dbReference type="ARBA" id="ARBA00022475"/>
    </source>
</evidence>
<dbReference type="Gene3D" id="1.10.3730.20">
    <property type="match status" value="1"/>
</dbReference>
<keyword evidence="2" id="KW-0813">Transport</keyword>
<comment type="caution">
    <text evidence="9">The sequence shown here is derived from an EMBL/GenBank/DDBJ whole genome shotgun (WGS) entry which is preliminary data.</text>
</comment>
<keyword evidence="3" id="KW-1003">Cell membrane</keyword>
<organism evidence="9 10">
    <name type="scientific">Nonomuraea recticatena</name>
    <dbReference type="NCBI Taxonomy" id="46178"/>
    <lineage>
        <taxon>Bacteria</taxon>
        <taxon>Bacillati</taxon>
        <taxon>Actinomycetota</taxon>
        <taxon>Actinomycetes</taxon>
        <taxon>Streptosporangiales</taxon>
        <taxon>Streptosporangiaceae</taxon>
        <taxon>Nonomuraea</taxon>
    </lineage>
</organism>
<keyword evidence="10" id="KW-1185">Reference proteome</keyword>
<reference evidence="10" key="1">
    <citation type="journal article" date="2019" name="Int. J. Syst. Evol. Microbiol.">
        <title>The Global Catalogue of Microorganisms (GCM) 10K type strain sequencing project: providing services to taxonomists for standard genome sequencing and annotation.</title>
        <authorList>
            <consortium name="The Broad Institute Genomics Platform"/>
            <consortium name="The Broad Institute Genome Sequencing Center for Infectious Disease"/>
            <person name="Wu L."/>
            <person name="Ma J."/>
        </authorList>
    </citation>
    <scope>NUCLEOTIDE SEQUENCE [LARGE SCALE GENOMIC DNA]</scope>
    <source>
        <strain evidence="10">JCM 6835</strain>
    </source>
</reference>
<comment type="similarity">
    <text evidence="7">Belongs to the drug/metabolite transporter (DMT) superfamily. Small multidrug resistance (SMR) (TC 2.A.7.1) family.</text>
</comment>
<dbReference type="PANTHER" id="PTHR30561:SF1">
    <property type="entry name" value="MULTIDRUG TRANSPORTER EMRE"/>
    <property type="match status" value="1"/>
</dbReference>
<keyword evidence="6 8" id="KW-0472">Membrane</keyword>
<protein>
    <recommendedName>
        <fullName evidence="11">QacE family quaternary ammonium compound efflux SMR transporter</fullName>
    </recommendedName>
</protein>
<comment type="subcellular location">
    <subcellularLocation>
        <location evidence="1 7">Cell membrane</location>
        <topology evidence="1 7">Multi-pass membrane protein</topology>
    </subcellularLocation>
</comment>
<evidence type="ECO:0000313" key="9">
    <source>
        <dbReference type="EMBL" id="GAA2701895.1"/>
    </source>
</evidence>
<proteinExistence type="inferred from homology"/>
<dbReference type="Pfam" id="PF00893">
    <property type="entry name" value="Multi_Drug_Res"/>
    <property type="match status" value="1"/>
</dbReference>
<dbReference type="InterPro" id="IPR000390">
    <property type="entry name" value="Small_drug/metabolite_transptr"/>
</dbReference>
<dbReference type="Proteomes" id="UP001501666">
    <property type="component" value="Unassembled WGS sequence"/>
</dbReference>
<dbReference type="SUPFAM" id="SSF103481">
    <property type="entry name" value="Multidrug resistance efflux transporter EmrE"/>
    <property type="match status" value="1"/>
</dbReference>
<feature type="transmembrane region" description="Helical" evidence="8">
    <location>
        <begin position="34"/>
        <end position="54"/>
    </location>
</feature>
<evidence type="ECO:0000256" key="4">
    <source>
        <dbReference type="ARBA" id="ARBA00022692"/>
    </source>
</evidence>
<evidence type="ECO:0000256" key="1">
    <source>
        <dbReference type="ARBA" id="ARBA00004651"/>
    </source>
</evidence>
<dbReference type="InterPro" id="IPR037185">
    <property type="entry name" value="EmrE-like"/>
</dbReference>
<dbReference type="PANTHER" id="PTHR30561">
    <property type="entry name" value="SMR FAMILY PROTON-DEPENDENT DRUG EFFLUX TRANSPORTER SUGE"/>
    <property type="match status" value="1"/>
</dbReference>
<dbReference type="InterPro" id="IPR045324">
    <property type="entry name" value="Small_multidrug_res"/>
</dbReference>
<evidence type="ECO:0008006" key="11">
    <source>
        <dbReference type="Google" id="ProtNLM"/>
    </source>
</evidence>
<gene>
    <name evidence="9" type="ORF">GCM10010412_099840</name>
</gene>
<evidence type="ECO:0000313" key="10">
    <source>
        <dbReference type="Proteomes" id="UP001501666"/>
    </source>
</evidence>
<evidence type="ECO:0000256" key="2">
    <source>
        <dbReference type="ARBA" id="ARBA00022448"/>
    </source>
</evidence>
<dbReference type="EMBL" id="BAAATE010000073">
    <property type="protein sequence ID" value="GAA2701895.1"/>
    <property type="molecule type" value="Genomic_DNA"/>
</dbReference>
<evidence type="ECO:0000256" key="7">
    <source>
        <dbReference type="RuleBase" id="RU003942"/>
    </source>
</evidence>
<feature type="transmembrane region" description="Helical" evidence="8">
    <location>
        <begin position="61"/>
        <end position="83"/>
    </location>
</feature>
<name>A0ABP6FWD4_9ACTN</name>
<evidence type="ECO:0000256" key="8">
    <source>
        <dbReference type="SAM" id="Phobius"/>
    </source>
</evidence>
<feature type="transmembrane region" description="Helical" evidence="8">
    <location>
        <begin position="89"/>
        <end position="105"/>
    </location>
</feature>